<dbReference type="Gene3D" id="1.20.1070.10">
    <property type="entry name" value="Rhodopsin 7-helix transmembrane proteins"/>
    <property type="match status" value="1"/>
</dbReference>
<keyword evidence="12" id="KW-1185">Reference proteome</keyword>
<keyword evidence="5" id="KW-0297">G-protein coupled receptor</keyword>
<evidence type="ECO:0000256" key="6">
    <source>
        <dbReference type="ARBA" id="ARBA00023136"/>
    </source>
</evidence>
<evidence type="ECO:0000313" key="12">
    <source>
        <dbReference type="Proteomes" id="UP000054359"/>
    </source>
</evidence>
<dbReference type="InterPro" id="IPR017452">
    <property type="entry name" value="GPCR_Rhodpsn_7TM"/>
</dbReference>
<keyword evidence="7 11" id="KW-0675">Receptor</keyword>
<keyword evidence="6 9" id="KW-0472">Membrane</keyword>
<organism evidence="11 12">
    <name type="scientific">Stegodyphus mimosarum</name>
    <name type="common">African social velvet spider</name>
    <dbReference type="NCBI Taxonomy" id="407821"/>
    <lineage>
        <taxon>Eukaryota</taxon>
        <taxon>Metazoa</taxon>
        <taxon>Ecdysozoa</taxon>
        <taxon>Arthropoda</taxon>
        <taxon>Chelicerata</taxon>
        <taxon>Arachnida</taxon>
        <taxon>Araneae</taxon>
        <taxon>Araneomorphae</taxon>
        <taxon>Entelegynae</taxon>
        <taxon>Eresoidea</taxon>
        <taxon>Eresidae</taxon>
        <taxon>Stegodyphus</taxon>
    </lineage>
</organism>
<evidence type="ECO:0000256" key="9">
    <source>
        <dbReference type="SAM" id="Phobius"/>
    </source>
</evidence>
<evidence type="ECO:0000256" key="8">
    <source>
        <dbReference type="ARBA" id="ARBA00023224"/>
    </source>
</evidence>
<evidence type="ECO:0000256" key="4">
    <source>
        <dbReference type="ARBA" id="ARBA00022989"/>
    </source>
</evidence>
<dbReference type="PRINTS" id="PR00237">
    <property type="entry name" value="GPCRRHODOPSN"/>
</dbReference>
<gene>
    <name evidence="11" type="ORF">X975_06483</name>
</gene>
<accession>A0A087TBZ2</accession>
<evidence type="ECO:0000259" key="10">
    <source>
        <dbReference type="PROSITE" id="PS50262"/>
    </source>
</evidence>
<dbReference type="GO" id="GO:0008188">
    <property type="term" value="F:neuropeptide receptor activity"/>
    <property type="evidence" value="ECO:0007669"/>
    <property type="project" value="TreeGrafter"/>
</dbReference>
<evidence type="ECO:0000256" key="7">
    <source>
        <dbReference type="ARBA" id="ARBA00023170"/>
    </source>
</evidence>
<evidence type="ECO:0000256" key="3">
    <source>
        <dbReference type="ARBA" id="ARBA00022692"/>
    </source>
</evidence>
<reference evidence="11 12" key="1">
    <citation type="submission" date="2013-11" db="EMBL/GenBank/DDBJ databases">
        <title>Genome sequencing of Stegodyphus mimosarum.</title>
        <authorList>
            <person name="Bechsgaard J."/>
        </authorList>
    </citation>
    <scope>NUCLEOTIDE SEQUENCE [LARGE SCALE GENOMIC DNA]</scope>
</reference>
<keyword evidence="8" id="KW-0807">Transducer</keyword>
<comment type="similarity">
    <text evidence="2">Belongs to the G-protein coupled receptor 1 family.</text>
</comment>
<keyword evidence="3 9" id="KW-0812">Transmembrane</keyword>
<dbReference type="InterPro" id="IPR000276">
    <property type="entry name" value="GPCR_Rhodpsn"/>
</dbReference>
<dbReference type="Proteomes" id="UP000054359">
    <property type="component" value="Unassembled WGS sequence"/>
</dbReference>
<dbReference type="SUPFAM" id="SSF81321">
    <property type="entry name" value="Family A G protein-coupled receptor-like"/>
    <property type="match status" value="1"/>
</dbReference>
<dbReference type="STRING" id="407821.A0A087TBZ2"/>
<dbReference type="EMBL" id="KK114515">
    <property type="protein sequence ID" value="KFM62631.1"/>
    <property type="molecule type" value="Genomic_DNA"/>
</dbReference>
<dbReference type="PANTHER" id="PTHR24243:SF208">
    <property type="entry name" value="PYROKININ-1 RECEPTOR"/>
    <property type="match status" value="1"/>
</dbReference>
<dbReference type="AlphaFoldDB" id="A0A087TBZ2"/>
<feature type="transmembrane region" description="Helical" evidence="9">
    <location>
        <begin position="29"/>
        <end position="56"/>
    </location>
</feature>
<feature type="non-terminal residue" evidence="11">
    <location>
        <position position="82"/>
    </location>
</feature>
<evidence type="ECO:0000256" key="2">
    <source>
        <dbReference type="ARBA" id="ARBA00010663"/>
    </source>
</evidence>
<proteinExistence type="inferred from homology"/>
<dbReference type="OMA" id="WEYLEMH"/>
<feature type="domain" description="G-protein coupled receptors family 1 profile" evidence="10">
    <location>
        <begin position="47"/>
        <end position="82"/>
    </location>
</feature>
<protein>
    <submittedName>
        <fullName evidence="11">Neuromedin-U receptor 2</fullName>
    </submittedName>
</protein>
<comment type="subcellular location">
    <subcellularLocation>
        <location evidence="1">Membrane</location>
        <topology evidence="1">Multi-pass membrane protein</topology>
    </subcellularLocation>
</comment>
<name>A0A087TBZ2_STEMI</name>
<evidence type="ECO:0000256" key="1">
    <source>
        <dbReference type="ARBA" id="ARBA00004141"/>
    </source>
</evidence>
<sequence>MENISGNTNTTIWEYLEMHLGPQNMPTSIVLPITVVYALIFISGCIGNFIVCLVIARNSHFQTPTNYYLFSLAISDLLILVF</sequence>
<dbReference type="OrthoDB" id="5950040at2759"/>
<evidence type="ECO:0000313" key="11">
    <source>
        <dbReference type="EMBL" id="KFM62631.1"/>
    </source>
</evidence>
<evidence type="ECO:0000256" key="5">
    <source>
        <dbReference type="ARBA" id="ARBA00023040"/>
    </source>
</evidence>
<dbReference type="PANTHER" id="PTHR24243">
    <property type="entry name" value="G-PROTEIN COUPLED RECEPTOR"/>
    <property type="match status" value="1"/>
</dbReference>
<dbReference type="PROSITE" id="PS50262">
    <property type="entry name" value="G_PROTEIN_RECEP_F1_2"/>
    <property type="match status" value="1"/>
</dbReference>
<dbReference type="Pfam" id="PF00001">
    <property type="entry name" value="7tm_1"/>
    <property type="match status" value="1"/>
</dbReference>
<dbReference type="GO" id="GO:0005886">
    <property type="term" value="C:plasma membrane"/>
    <property type="evidence" value="ECO:0007669"/>
    <property type="project" value="TreeGrafter"/>
</dbReference>
<keyword evidence="4 9" id="KW-1133">Transmembrane helix</keyword>